<comment type="catalytic activity">
    <reaction evidence="15">
        <text>N-(9Z-octadecenoyl)-L-methionine + H2O = (9Z)-octadecenoate + L-methionine</text>
        <dbReference type="Rhea" id="RHEA:64144"/>
        <dbReference type="ChEBI" id="CHEBI:15377"/>
        <dbReference type="ChEBI" id="CHEBI:30823"/>
        <dbReference type="ChEBI" id="CHEBI:57844"/>
        <dbReference type="ChEBI" id="CHEBI:149732"/>
    </reaction>
    <physiologicalReaction direction="left-to-right" evidence="15">
        <dbReference type="Rhea" id="RHEA:64145"/>
    </physiologicalReaction>
</comment>
<dbReference type="GO" id="GO:0008233">
    <property type="term" value="F:peptidase activity"/>
    <property type="evidence" value="ECO:0007669"/>
    <property type="project" value="UniProtKB-KW"/>
</dbReference>
<dbReference type="SUPFAM" id="SSF55031">
    <property type="entry name" value="Bacterial exopeptidase dimerisation domain"/>
    <property type="match status" value="1"/>
</dbReference>
<sequence length="508" mass="55636">MASFSEQVQRALFNIGIGAAGVLTVVTVFLVKGVINSSSQTQKRSSRKKKDAKYIDIDDDILSRFSKAIQCETVSYGTKGSETPSSPEELLKLHAVIKDSFPCVHSSPLVKCEVINKYSLLYTIKGSDPSLKPYLLISHLDVVPVKDQLWDEPQFEGLVKDGYIWGRGTLDVKNGVMGSLEALEFLLKSGHLPKRGFFLAFGHDEEVFGEYGAAYIANELVSRGVSLEFVQDEGMVVIDDLFPGISKPVAAIGVAEKGSLAIELRVETSGGHASMPPRENSIGILANAVAKIERNPMPTTFGCGPEIDLLSGISSVVPLPLRIVTSNLWLFKPLIAWVLSKKVTTNALVRTTIAVTKMNGGTKDNVIPASATAHLNIRIHHGDTADSIIQHLRSCINDERVQINTLTAKRESPIASSDSKSFGYNTVASSIQDVFPDVIVAPALLVAGTDSKHFQQLTSEIYRFMPSHLKMEDVRRIHGSNERISVKNYEETINFYYRLMLNADEATL</sequence>
<comment type="catalytic activity">
    <reaction evidence="19">
        <text>N-(9Z-octadecenoyl)-L-serine + H2O = L-serine + (9Z)-octadecenoate</text>
        <dbReference type="Rhea" id="RHEA:51352"/>
        <dbReference type="ChEBI" id="CHEBI:15377"/>
        <dbReference type="ChEBI" id="CHEBI:30823"/>
        <dbReference type="ChEBI" id="CHEBI:33384"/>
        <dbReference type="ChEBI" id="CHEBI:134031"/>
    </reaction>
    <physiologicalReaction direction="left-to-right" evidence="19">
        <dbReference type="Rhea" id="RHEA:51353"/>
    </physiologicalReaction>
</comment>
<evidence type="ECO:0000256" key="10">
    <source>
        <dbReference type="ARBA" id="ARBA00047567"/>
    </source>
</evidence>
<evidence type="ECO:0000256" key="2">
    <source>
        <dbReference type="ARBA" id="ARBA00006247"/>
    </source>
</evidence>
<dbReference type="CDD" id="cd05674">
    <property type="entry name" value="M20_yscS"/>
    <property type="match status" value="1"/>
</dbReference>
<evidence type="ECO:0000256" key="15">
    <source>
        <dbReference type="ARBA" id="ARBA00048145"/>
    </source>
</evidence>
<dbReference type="GO" id="GO:0006629">
    <property type="term" value="P:lipid metabolic process"/>
    <property type="evidence" value="ECO:0007669"/>
    <property type="project" value="UniProtKB-ARBA"/>
</dbReference>
<dbReference type="InterPro" id="IPR002933">
    <property type="entry name" value="Peptidase_M20"/>
</dbReference>
<evidence type="ECO:0000256" key="17">
    <source>
        <dbReference type="ARBA" id="ARBA00048402"/>
    </source>
</evidence>
<keyword evidence="4" id="KW-0479">Metal-binding</keyword>
<evidence type="ECO:0000256" key="14">
    <source>
        <dbReference type="ARBA" id="ARBA00047879"/>
    </source>
</evidence>
<evidence type="ECO:0000256" key="9">
    <source>
        <dbReference type="ARBA" id="ARBA00047450"/>
    </source>
</evidence>
<dbReference type="SUPFAM" id="SSF53187">
    <property type="entry name" value="Zn-dependent exopeptidases"/>
    <property type="match status" value="1"/>
</dbReference>
<evidence type="ECO:0000256" key="11">
    <source>
        <dbReference type="ARBA" id="ARBA00047723"/>
    </source>
</evidence>
<keyword evidence="29" id="KW-1185">Reference proteome</keyword>
<comment type="catalytic activity">
    <reaction evidence="10">
        <text>N-(4Z,7Z,10Z,13Z,16Z,19Z-docosahexaenoyl)-L-phenylalanine + H2O = (4Z,7Z,10Z,13Z,16Z,19Z)-docosahexaenoate + L-phenylalanine</text>
        <dbReference type="Rhea" id="RHEA:64132"/>
        <dbReference type="ChEBI" id="CHEBI:15377"/>
        <dbReference type="ChEBI" id="CHEBI:58095"/>
        <dbReference type="ChEBI" id="CHEBI:77016"/>
        <dbReference type="ChEBI" id="CHEBI:149701"/>
    </reaction>
    <physiologicalReaction direction="left-to-right" evidence="10">
        <dbReference type="Rhea" id="RHEA:64133"/>
    </physiologicalReaction>
</comment>
<protein>
    <submittedName>
        <fullName evidence="28">N-fatty-acyl-amino acid synthase hydrolase -like</fullName>
    </submittedName>
</protein>
<keyword evidence="3" id="KW-0645">Protease</keyword>
<dbReference type="PANTHER" id="PTHR45962:SF1">
    <property type="entry name" value="N-FATTY-ACYL-AMINO ACID SYNTHASE_HYDROLASE PM20D1"/>
    <property type="match status" value="1"/>
</dbReference>
<evidence type="ECO:0000256" key="1">
    <source>
        <dbReference type="ARBA" id="ARBA00004872"/>
    </source>
</evidence>
<evidence type="ECO:0000256" key="12">
    <source>
        <dbReference type="ARBA" id="ARBA00047866"/>
    </source>
</evidence>
<evidence type="ECO:0000256" key="5">
    <source>
        <dbReference type="ARBA" id="ARBA00022801"/>
    </source>
</evidence>
<comment type="catalytic activity">
    <reaction evidence="20">
        <text>N-(9Z-octadecenoyl)-L-glutamine + H2O = L-glutamine + (9Z)-octadecenoate</text>
        <dbReference type="Rhea" id="RHEA:51356"/>
        <dbReference type="ChEBI" id="CHEBI:15377"/>
        <dbReference type="ChEBI" id="CHEBI:30823"/>
        <dbReference type="ChEBI" id="CHEBI:58359"/>
        <dbReference type="ChEBI" id="CHEBI:134033"/>
    </reaction>
    <physiologicalReaction direction="left-to-right" evidence="20">
        <dbReference type="Rhea" id="RHEA:51357"/>
    </physiologicalReaction>
</comment>
<comment type="pathway">
    <text evidence="7">Amino-acid metabolism.</text>
</comment>
<dbReference type="GO" id="GO:0004046">
    <property type="term" value="F:aminoacylase activity"/>
    <property type="evidence" value="ECO:0007669"/>
    <property type="project" value="UniProtKB-EC"/>
</dbReference>
<comment type="catalytic activity">
    <reaction evidence="22">
        <text>N-(9Z-octadecenoyl)-L-leucine + H2O = L-leucine + (9Z)-octadecenoate</text>
        <dbReference type="Rhea" id="RHEA:51360"/>
        <dbReference type="ChEBI" id="CHEBI:15377"/>
        <dbReference type="ChEBI" id="CHEBI:30823"/>
        <dbReference type="ChEBI" id="CHEBI:57427"/>
        <dbReference type="ChEBI" id="CHEBI:134035"/>
    </reaction>
    <physiologicalReaction direction="left-to-right" evidence="22">
        <dbReference type="Rhea" id="RHEA:51361"/>
    </physiologicalReaction>
    <physiologicalReaction direction="right-to-left" evidence="22">
        <dbReference type="Rhea" id="RHEA:51362"/>
    </physiologicalReaction>
</comment>
<evidence type="ECO:0000256" key="18">
    <source>
        <dbReference type="ARBA" id="ARBA00048579"/>
    </source>
</evidence>
<reference evidence="28" key="1">
    <citation type="submission" date="2020-04" db="EMBL/GenBank/DDBJ databases">
        <authorList>
            <person name="Alioto T."/>
            <person name="Alioto T."/>
            <person name="Gomez Garrido J."/>
        </authorList>
    </citation>
    <scope>NUCLEOTIDE SEQUENCE</scope>
    <source>
        <strain evidence="28">A484AB</strain>
    </source>
</reference>
<organism evidence="28 29">
    <name type="scientific">Paramuricea clavata</name>
    <name type="common">Red gorgonian</name>
    <name type="synonym">Violescent sea-whip</name>
    <dbReference type="NCBI Taxonomy" id="317549"/>
    <lineage>
        <taxon>Eukaryota</taxon>
        <taxon>Metazoa</taxon>
        <taxon>Cnidaria</taxon>
        <taxon>Anthozoa</taxon>
        <taxon>Octocorallia</taxon>
        <taxon>Malacalcyonacea</taxon>
        <taxon>Plexauridae</taxon>
        <taxon>Paramuricea</taxon>
    </lineage>
</organism>
<dbReference type="GO" id="GO:1990845">
    <property type="term" value="P:adaptive thermogenesis"/>
    <property type="evidence" value="ECO:0007669"/>
    <property type="project" value="UniProtKB-ARBA"/>
</dbReference>
<comment type="catalytic activity">
    <reaction evidence="26">
        <text>N-(9Z-octadecenoyl)-L-lysine + H2O = L-lysine + (9Z)-octadecenoate</text>
        <dbReference type="Rhea" id="RHEA:64192"/>
        <dbReference type="ChEBI" id="CHEBI:15377"/>
        <dbReference type="ChEBI" id="CHEBI:30823"/>
        <dbReference type="ChEBI" id="CHEBI:32551"/>
        <dbReference type="ChEBI" id="CHEBI:149731"/>
    </reaction>
    <physiologicalReaction direction="left-to-right" evidence="26">
        <dbReference type="Rhea" id="RHEA:64193"/>
    </physiologicalReaction>
</comment>
<evidence type="ECO:0000256" key="23">
    <source>
        <dbReference type="ARBA" id="ARBA00048840"/>
    </source>
</evidence>
<comment type="catalytic activity">
    <reaction evidence="13">
        <text>(5Z,8Z,11Z,14Z)-eicosatetraenoate + L-phenylalanine = N-(5Z,8Z,11Z,14Z-eicosatetraenoyl)-L-phenylalanine + H2O</text>
        <dbReference type="Rhea" id="RHEA:51312"/>
        <dbReference type="ChEBI" id="CHEBI:15377"/>
        <dbReference type="ChEBI" id="CHEBI:32395"/>
        <dbReference type="ChEBI" id="CHEBI:58095"/>
        <dbReference type="ChEBI" id="CHEBI:134022"/>
    </reaction>
    <physiologicalReaction direction="left-to-right" evidence="13">
        <dbReference type="Rhea" id="RHEA:51313"/>
    </physiologicalReaction>
    <physiologicalReaction direction="right-to-left" evidence="13">
        <dbReference type="Rhea" id="RHEA:51314"/>
    </physiologicalReaction>
</comment>
<dbReference type="EMBL" id="CACRXK020002062">
    <property type="protein sequence ID" value="CAB3992490.1"/>
    <property type="molecule type" value="Genomic_DNA"/>
</dbReference>
<dbReference type="GO" id="GO:0043605">
    <property type="term" value="P:amide catabolic process"/>
    <property type="evidence" value="ECO:0007669"/>
    <property type="project" value="UniProtKB-ARBA"/>
</dbReference>
<evidence type="ECO:0000256" key="19">
    <source>
        <dbReference type="ARBA" id="ARBA00048597"/>
    </source>
</evidence>
<comment type="caution">
    <text evidence="28">The sequence shown here is derived from an EMBL/GenBank/DDBJ whole genome shotgun (WGS) entry which is preliminary data.</text>
</comment>
<dbReference type="Gene3D" id="3.40.630.10">
    <property type="entry name" value="Zn peptidases"/>
    <property type="match status" value="1"/>
</dbReference>
<evidence type="ECO:0000256" key="6">
    <source>
        <dbReference type="ARBA" id="ARBA00022833"/>
    </source>
</evidence>
<accession>A0A6S7H861</accession>
<evidence type="ECO:0000256" key="24">
    <source>
        <dbReference type="ARBA" id="ARBA00048879"/>
    </source>
</evidence>
<keyword evidence="5 28" id="KW-0378">Hydrolase</keyword>
<dbReference type="GO" id="GO:0006520">
    <property type="term" value="P:amino acid metabolic process"/>
    <property type="evidence" value="ECO:0007669"/>
    <property type="project" value="UniProtKB-ARBA"/>
</dbReference>
<comment type="similarity">
    <text evidence="2">Belongs to the peptidase M20A family.</text>
</comment>
<dbReference type="InterPro" id="IPR011650">
    <property type="entry name" value="Peptidase_M20_dimer"/>
</dbReference>
<dbReference type="Pfam" id="PF07687">
    <property type="entry name" value="M20_dimer"/>
    <property type="match status" value="1"/>
</dbReference>
<evidence type="ECO:0000256" key="13">
    <source>
        <dbReference type="ARBA" id="ARBA00047874"/>
    </source>
</evidence>
<gene>
    <name evidence="28" type="ORF">PACLA_8A004180</name>
</gene>
<dbReference type="FunFam" id="1.10.150.900:FF:000003">
    <property type="entry name" value="N-fatty-acyl-amino acid synthase/hydrolase PM20D1"/>
    <property type="match status" value="1"/>
</dbReference>
<evidence type="ECO:0000256" key="3">
    <source>
        <dbReference type="ARBA" id="ARBA00022670"/>
    </source>
</evidence>
<dbReference type="PANTHER" id="PTHR45962">
    <property type="entry name" value="N-FATTY-ACYL-AMINO ACID SYNTHASE/HYDROLASE PM20D1"/>
    <property type="match status" value="1"/>
</dbReference>
<comment type="pathway">
    <text evidence="1">Lipid metabolism; fatty acid metabolism.</text>
</comment>
<evidence type="ECO:0000256" key="26">
    <source>
        <dbReference type="ARBA" id="ARBA00049457"/>
    </source>
</evidence>
<comment type="catalytic activity">
    <reaction evidence="18">
        <text>an N-acyl-L-amino acid + H2O = an L-alpha-amino acid + a carboxylate</text>
        <dbReference type="Rhea" id="RHEA:15565"/>
        <dbReference type="ChEBI" id="CHEBI:15377"/>
        <dbReference type="ChEBI" id="CHEBI:29067"/>
        <dbReference type="ChEBI" id="CHEBI:59869"/>
        <dbReference type="ChEBI" id="CHEBI:59874"/>
        <dbReference type="EC" id="3.5.1.14"/>
    </reaction>
    <physiologicalReaction direction="left-to-right" evidence="18">
        <dbReference type="Rhea" id="RHEA:15566"/>
    </physiologicalReaction>
    <physiologicalReaction direction="right-to-left" evidence="18">
        <dbReference type="Rhea" id="RHEA:15567"/>
    </physiologicalReaction>
</comment>
<comment type="catalytic activity">
    <reaction evidence="14">
        <text>N-hexadecanoyl-L-phenylalanine + H2O = hexadecanoate + L-phenylalanine</text>
        <dbReference type="Rhea" id="RHEA:64124"/>
        <dbReference type="ChEBI" id="CHEBI:7896"/>
        <dbReference type="ChEBI" id="CHEBI:15377"/>
        <dbReference type="ChEBI" id="CHEBI:58095"/>
        <dbReference type="ChEBI" id="CHEBI:149699"/>
    </reaction>
    <physiologicalReaction direction="left-to-right" evidence="14">
        <dbReference type="Rhea" id="RHEA:64125"/>
    </physiologicalReaction>
</comment>
<comment type="catalytic activity">
    <reaction evidence="16">
        <text>N-(9Z-octadecenoyl)-L-asparagine + H2O = L-asparagine + (9Z)-octadecenoate</text>
        <dbReference type="Rhea" id="RHEA:64136"/>
        <dbReference type="ChEBI" id="CHEBI:15377"/>
        <dbReference type="ChEBI" id="CHEBI:30823"/>
        <dbReference type="ChEBI" id="CHEBI:58048"/>
        <dbReference type="ChEBI" id="CHEBI:149730"/>
    </reaction>
    <physiologicalReaction direction="left-to-right" evidence="16">
        <dbReference type="Rhea" id="RHEA:64137"/>
    </physiologicalReaction>
</comment>
<evidence type="ECO:0000313" key="28">
    <source>
        <dbReference type="EMBL" id="CAB3992490.1"/>
    </source>
</evidence>
<evidence type="ECO:0000256" key="4">
    <source>
        <dbReference type="ARBA" id="ARBA00022723"/>
    </source>
</evidence>
<feature type="domain" description="Peptidase M20 dimerisation" evidence="27">
    <location>
        <begin position="254"/>
        <end position="400"/>
    </location>
</feature>
<evidence type="ECO:0000256" key="20">
    <source>
        <dbReference type="ARBA" id="ARBA00048729"/>
    </source>
</evidence>
<dbReference type="GO" id="GO:0046872">
    <property type="term" value="F:metal ion binding"/>
    <property type="evidence" value="ECO:0007669"/>
    <property type="project" value="UniProtKB-KW"/>
</dbReference>
<dbReference type="Pfam" id="PF01546">
    <property type="entry name" value="Peptidase_M20"/>
    <property type="match status" value="1"/>
</dbReference>
<comment type="function">
    <text evidence="8">Secreted enzyme that regulates the endogenous N-fatty acyl amino acid (NAAs) tissue and circulating levels by functioning as a bidirectional NAA synthase/hydrolase. It condenses free fatty acids and free amino acids to generate NAAs and bidirectionally catalyzes the reverse hydrolysis reaction. Some of these NAAs stimulate oxidative metabolism via mitochondrial uncoupling, increasing energy expenditure in a UPC1-independent manner. Thereby, this secreted protein may indirectly regulate whole body energy expenditure. PM20D1 circulates in tight association with both low- and high-density (LDL and HDL,respectively) lipoprotein particles.</text>
</comment>
<evidence type="ECO:0000256" key="22">
    <source>
        <dbReference type="ARBA" id="ARBA00048827"/>
    </source>
</evidence>
<evidence type="ECO:0000313" key="29">
    <source>
        <dbReference type="Proteomes" id="UP001152795"/>
    </source>
</evidence>
<dbReference type="InterPro" id="IPR036264">
    <property type="entry name" value="Bact_exopeptidase_dim_dom"/>
</dbReference>
<comment type="catalytic activity">
    <reaction evidence="24">
        <text>L-phenylalanine + (9Z)-octadecenoate = N-(9Z-octadecenoyl)-L-phenylalanine + H2O</text>
        <dbReference type="Rhea" id="RHEA:51300"/>
        <dbReference type="ChEBI" id="CHEBI:15377"/>
        <dbReference type="ChEBI" id="CHEBI:30823"/>
        <dbReference type="ChEBI" id="CHEBI:58095"/>
        <dbReference type="ChEBI" id="CHEBI:134020"/>
    </reaction>
    <physiologicalReaction direction="left-to-right" evidence="24">
        <dbReference type="Rhea" id="RHEA:51301"/>
    </physiologicalReaction>
    <physiologicalReaction direction="right-to-left" evidence="24">
        <dbReference type="Rhea" id="RHEA:51302"/>
    </physiologicalReaction>
</comment>
<dbReference type="FunFam" id="3.40.630.10:FF:000027">
    <property type="entry name" value="N-fatty-acyl-amino acid synthase/hydrolase PM20D1"/>
    <property type="match status" value="1"/>
</dbReference>
<dbReference type="Gene3D" id="1.10.150.900">
    <property type="match status" value="1"/>
</dbReference>
<dbReference type="GO" id="GO:0006508">
    <property type="term" value="P:proteolysis"/>
    <property type="evidence" value="ECO:0007669"/>
    <property type="project" value="UniProtKB-KW"/>
</dbReference>
<comment type="catalytic activity">
    <reaction evidence="21">
        <text>N-(9Z-octadecenoyl)-L-tryptophan + H2O = L-tryptophan + (9Z)-octadecenoate</text>
        <dbReference type="Rhea" id="RHEA:64176"/>
        <dbReference type="ChEBI" id="CHEBI:15377"/>
        <dbReference type="ChEBI" id="CHEBI:30823"/>
        <dbReference type="ChEBI" id="CHEBI:57912"/>
        <dbReference type="ChEBI" id="CHEBI:149733"/>
    </reaction>
    <physiologicalReaction direction="left-to-right" evidence="21">
        <dbReference type="Rhea" id="RHEA:64177"/>
    </physiologicalReaction>
</comment>
<dbReference type="OrthoDB" id="3064516at2759"/>
<proteinExistence type="inferred from homology"/>
<evidence type="ECO:0000256" key="8">
    <source>
        <dbReference type="ARBA" id="ARBA00046147"/>
    </source>
</evidence>
<comment type="catalytic activity">
    <reaction evidence="23">
        <text>an N-acyl-aromatic L-alpha-amino acid + H2O = an aromatic L-alpha-amino acid + a carboxylate</text>
        <dbReference type="Rhea" id="RHEA:54184"/>
        <dbReference type="ChEBI" id="CHEBI:15377"/>
        <dbReference type="ChEBI" id="CHEBI:29067"/>
        <dbReference type="ChEBI" id="CHEBI:84824"/>
        <dbReference type="ChEBI" id="CHEBI:138093"/>
        <dbReference type="EC" id="3.5.1.114"/>
    </reaction>
    <physiologicalReaction direction="left-to-right" evidence="23">
        <dbReference type="Rhea" id="RHEA:54185"/>
    </physiologicalReaction>
    <physiologicalReaction direction="right-to-left" evidence="23">
        <dbReference type="Rhea" id="RHEA:54186"/>
    </physiologicalReaction>
</comment>
<dbReference type="GO" id="GO:0043604">
    <property type="term" value="P:amide biosynthetic process"/>
    <property type="evidence" value="ECO:0007669"/>
    <property type="project" value="TreeGrafter"/>
</dbReference>
<dbReference type="Proteomes" id="UP001152795">
    <property type="component" value="Unassembled WGS sequence"/>
</dbReference>
<name>A0A6S7H861_PARCT</name>
<evidence type="ECO:0000259" key="27">
    <source>
        <dbReference type="Pfam" id="PF07687"/>
    </source>
</evidence>
<evidence type="ECO:0000256" key="16">
    <source>
        <dbReference type="ARBA" id="ARBA00048380"/>
    </source>
</evidence>
<comment type="catalytic activity">
    <reaction evidence="12">
        <text>N-(9Z-octadecenoyl)-L-tyrosine + H2O = L-tyrosine + (9Z)-octadecenoate</text>
        <dbReference type="Rhea" id="RHEA:64184"/>
        <dbReference type="ChEBI" id="CHEBI:15377"/>
        <dbReference type="ChEBI" id="CHEBI:30823"/>
        <dbReference type="ChEBI" id="CHEBI:58315"/>
        <dbReference type="ChEBI" id="CHEBI:149734"/>
    </reaction>
    <physiologicalReaction direction="left-to-right" evidence="12">
        <dbReference type="Rhea" id="RHEA:64185"/>
    </physiologicalReaction>
</comment>
<dbReference type="AlphaFoldDB" id="A0A6S7H861"/>
<comment type="catalytic activity">
    <reaction evidence="9">
        <text>(9Z)-octadecenoate + glycine = N-(9Z-octadecenoyl)glycine + H2O</text>
        <dbReference type="Rhea" id="RHEA:51316"/>
        <dbReference type="ChEBI" id="CHEBI:15377"/>
        <dbReference type="ChEBI" id="CHEBI:30823"/>
        <dbReference type="ChEBI" id="CHEBI:57305"/>
        <dbReference type="ChEBI" id="CHEBI:133992"/>
    </reaction>
    <physiologicalReaction direction="right-to-left" evidence="9">
        <dbReference type="Rhea" id="RHEA:51318"/>
    </physiologicalReaction>
</comment>
<evidence type="ECO:0000256" key="25">
    <source>
        <dbReference type="ARBA" id="ARBA00049100"/>
    </source>
</evidence>
<comment type="catalytic activity">
    <reaction evidence="17">
        <text>N-(5Z,8Z,11Z,14Z)-eicosatetraenoyl-glycine + H2O = (5Z,8Z,11Z,14Z)-eicosatetraenoate + glycine</text>
        <dbReference type="Rhea" id="RHEA:64108"/>
        <dbReference type="ChEBI" id="CHEBI:15377"/>
        <dbReference type="ChEBI" id="CHEBI:32395"/>
        <dbReference type="ChEBI" id="CHEBI:57305"/>
        <dbReference type="ChEBI" id="CHEBI:59002"/>
    </reaction>
    <physiologicalReaction direction="left-to-right" evidence="17">
        <dbReference type="Rhea" id="RHEA:64109"/>
    </physiologicalReaction>
    <physiologicalReaction direction="right-to-left" evidence="17">
        <dbReference type="Rhea" id="RHEA:64110"/>
    </physiologicalReaction>
</comment>
<keyword evidence="6" id="KW-0862">Zinc</keyword>
<comment type="catalytic activity">
    <reaction evidence="25">
        <text>N-(5Z,8Z,11Z,14Z-eicosatetraenoyl)-L-serine + H2O = (5Z,8Z,11Z,14Z)-eicosatetraenoate + L-serine</text>
        <dbReference type="Rhea" id="RHEA:64116"/>
        <dbReference type="ChEBI" id="CHEBI:15377"/>
        <dbReference type="ChEBI" id="CHEBI:32395"/>
        <dbReference type="ChEBI" id="CHEBI:33384"/>
        <dbReference type="ChEBI" id="CHEBI:149697"/>
    </reaction>
    <physiologicalReaction direction="left-to-right" evidence="25">
        <dbReference type="Rhea" id="RHEA:64117"/>
    </physiologicalReaction>
    <physiologicalReaction direction="right-to-left" evidence="25">
        <dbReference type="Rhea" id="RHEA:64118"/>
    </physiologicalReaction>
</comment>
<evidence type="ECO:0000256" key="21">
    <source>
        <dbReference type="ARBA" id="ARBA00048822"/>
    </source>
</evidence>
<dbReference type="Gene3D" id="3.30.70.360">
    <property type="match status" value="1"/>
</dbReference>
<dbReference type="InterPro" id="IPR047177">
    <property type="entry name" value="Pept_M20A"/>
</dbReference>
<dbReference type="GO" id="GO:0005576">
    <property type="term" value="C:extracellular region"/>
    <property type="evidence" value="ECO:0007669"/>
    <property type="project" value="UniProtKB-ARBA"/>
</dbReference>
<comment type="catalytic activity">
    <reaction evidence="11">
        <text>N-octadecanoyl-L-phenylalanine + H2O = octadecanoate + L-phenylalanine</text>
        <dbReference type="Rhea" id="RHEA:64128"/>
        <dbReference type="ChEBI" id="CHEBI:15377"/>
        <dbReference type="ChEBI" id="CHEBI:25629"/>
        <dbReference type="ChEBI" id="CHEBI:58095"/>
        <dbReference type="ChEBI" id="CHEBI:149700"/>
    </reaction>
    <physiologicalReaction direction="left-to-right" evidence="11">
        <dbReference type="Rhea" id="RHEA:64129"/>
    </physiologicalReaction>
</comment>
<evidence type="ECO:0000256" key="7">
    <source>
        <dbReference type="ARBA" id="ARBA00034698"/>
    </source>
</evidence>